<feature type="transmembrane region" description="Helical" evidence="5">
    <location>
        <begin position="80"/>
        <end position="97"/>
    </location>
</feature>
<organism evidence="6 7">
    <name type="scientific">candidate division WWE3 bacterium RIFCSPLOWO2_12_FULL_36_10</name>
    <dbReference type="NCBI Taxonomy" id="1802630"/>
    <lineage>
        <taxon>Bacteria</taxon>
        <taxon>Katanobacteria</taxon>
    </lineage>
</organism>
<dbReference type="AlphaFoldDB" id="A0A1F4VH84"/>
<evidence type="ECO:0008006" key="8">
    <source>
        <dbReference type="Google" id="ProtNLM"/>
    </source>
</evidence>
<keyword evidence="2 5" id="KW-0812">Transmembrane</keyword>
<protein>
    <recommendedName>
        <fullName evidence="8">DoxX family protein</fullName>
    </recommendedName>
</protein>
<comment type="subcellular location">
    <subcellularLocation>
        <location evidence="1">Membrane</location>
        <topology evidence="1">Multi-pass membrane protein</topology>
    </subcellularLocation>
</comment>
<reference evidence="6 7" key="1">
    <citation type="journal article" date="2016" name="Nat. Commun.">
        <title>Thousands of microbial genomes shed light on interconnected biogeochemical processes in an aquifer system.</title>
        <authorList>
            <person name="Anantharaman K."/>
            <person name="Brown C.T."/>
            <person name="Hug L.A."/>
            <person name="Sharon I."/>
            <person name="Castelle C.J."/>
            <person name="Probst A.J."/>
            <person name="Thomas B.C."/>
            <person name="Singh A."/>
            <person name="Wilkins M.J."/>
            <person name="Karaoz U."/>
            <person name="Brodie E.L."/>
            <person name="Williams K.H."/>
            <person name="Hubbard S.S."/>
            <person name="Banfield J.F."/>
        </authorList>
    </citation>
    <scope>NUCLEOTIDE SEQUENCE [LARGE SCALE GENOMIC DNA]</scope>
</reference>
<evidence type="ECO:0000256" key="5">
    <source>
        <dbReference type="SAM" id="Phobius"/>
    </source>
</evidence>
<feature type="transmembrane region" description="Helical" evidence="5">
    <location>
        <begin position="55"/>
        <end position="73"/>
    </location>
</feature>
<evidence type="ECO:0000256" key="2">
    <source>
        <dbReference type="ARBA" id="ARBA00022692"/>
    </source>
</evidence>
<dbReference type="InterPro" id="IPR032808">
    <property type="entry name" value="DoxX"/>
</dbReference>
<dbReference type="Pfam" id="PF07681">
    <property type="entry name" value="DoxX"/>
    <property type="match status" value="1"/>
</dbReference>
<evidence type="ECO:0000313" key="7">
    <source>
        <dbReference type="Proteomes" id="UP000177763"/>
    </source>
</evidence>
<dbReference type="EMBL" id="MEVN01000042">
    <property type="protein sequence ID" value="OGC56248.1"/>
    <property type="molecule type" value="Genomic_DNA"/>
</dbReference>
<comment type="caution">
    <text evidence="6">The sequence shown here is derived from an EMBL/GenBank/DDBJ whole genome shotgun (WGS) entry which is preliminary data.</text>
</comment>
<accession>A0A1F4VH84</accession>
<evidence type="ECO:0000256" key="4">
    <source>
        <dbReference type="ARBA" id="ARBA00023136"/>
    </source>
</evidence>
<name>A0A1F4VH84_UNCKA</name>
<evidence type="ECO:0000256" key="3">
    <source>
        <dbReference type="ARBA" id="ARBA00022989"/>
    </source>
</evidence>
<evidence type="ECO:0000256" key="1">
    <source>
        <dbReference type="ARBA" id="ARBA00004141"/>
    </source>
</evidence>
<dbReference type="Proteomes" id="UP000177763">
    <property type="component" value="Unassembled WGS sequence"/>
</dbReference>
<evidence type="ECO:0000313" key="6">
    <source>
        <dbReference type="EMBL" id="OGC56248.1"/>
    </source>
</evidence>
<feature type="transmembrane region" description="Helical" evidence="5">
    <location>
        <begin position="12"/>
        <end position="31"/>
    </location>
</feature>
<keyword evidence="4 5" id="KW-0472">Membrane</keyword>
<sequence length="124" mass="13818">MDIKKIQTNSIIILRVGLALVFLAHFYIAVFNPDEFVNLINGSFLPHTFINDPDLLVKLIAISDVAVAVLLLFGFGLKYISAYASLWILGVIVVSGIEDPPDFFEHLGFLSIAVFLFLNYNNKT</sequence>
<feature type="transmembrane region" description="Helical" evidence="5">
    <location>
        <begin position="103"/>
        <end position="120"/>
    </location>
</feature>
<keyword evidence="3 5" id="KW-1133">Transmembrane helix</keyword>
<proteinExistence type="predicted"/>
<dbReference type="STRING" id="1802630.A3H26_03575"/>
<dbReference type="GO" id="GO:0016020">
    <property type="term" value="C:membrane"/>
    <property type="evidence" value="ECO:0007669"/>
    <property type="project" value="UniProtKB-SubCell"/>
</dbReference>
<gene>
    <name evidence="6" type="ORF">A3H26_03575</name>
</gene>